<dbReference type="CDD" id="cd07377">
    <property type="entry name" value="WHTH_GntR"/>
    <property type="match status" value="1"/>
</dbReference>
<organism evidence="5 6">
    <name type="scientific">[Clostridium] celerecrescens 18A</name>
    <dbReference type="NCBI Taxonomy" id="1286362"/>
    <lineage>
        <taxon>Bacteria</taxon>
        <taxon>Bacillati</taxon>
        <taxon>Bacillota</taxon>
        <taxon>Clostridia</taxon>
        <taxon>Lachnospirales</taxon>
        <taxon>Lachnospiraceae</taxon>
        <taxon>Lacrimispora</taxon>
    </lineage>
</organism>
<dbReference type="Pfam" id="PF07702">
    <property type="entry name" value="UTRA"/>
    <property type="match status" value="1"/>
</dbReference>
<name>A0A2M8Z8M5_9FIRM</name>
<dbReference type="InterPro" id="IPR050679">
    <property type="entry name" value="Bact_HTH_transcr_reg"/>
</dbReference>
<dbReference type="Gene3D" id="3.40.1410.10">
    <property type="entry name" value="Chorismate lyase-like"/>
    <property type="match status" value="1"/>
</dbReference>
<evidence type="ECO:0000256" key="1">
    <source>
        <dbReference type="ARBA" id="ARBA00023015"/>
    </source>
</evidence>
<dbReference type="GO" id="GO:0003700">
    <property type="term" value="F:DNA-binding transcription factor activity"/>
    <property type="evidence" value="ECO:0007669"/>
    <property type="project" value="InterPro"/>
</dbReference>
<dbReference type="Proteomes" id="UP000231092">
    <property type="component" value="Unassembled WGS sequence"/>
</dbReference>
<evidence type="ECO:0000313" key="5">
    <source>
        <dbReference type="EMBL" id="PJJ29795.1"/>
    </source>
</evidence>
<feature type="domain" description="HTH gntR-type" evidence="4">
    <location>
        <begin position="3"/>
        <end position="69"/>
    </location>
</feature>
<dbReference type="RefSeq" id="WP_100306132.1">
    <property type="nucleotide sequence ID" value="NZ_PGET01000001.1"/>
</dbReference>
<dbReference type="InterPro" id="IPR036390">
    <property type="entry name" value="WH_DNA-bd_sf"/>
</dbReference>
<dbReference type="PANTHER" id="PTHR44846:SF1">
    <property type="entry name" value="MANNOSYL-D-GLYCERATE TRANSPORT_METABOLISM SYSTEM REPRESSOR MNGR-RELATED"/>
    <property type="match status" value="1"/>
</dbReference>
<dbReference type="Pfam" id="PF00392">
    <property type="entry name" value="GntR"/>
    <property type="match status" value="1"/>
</dbReference>
<dbReference type="EMBL" id="PGET01000001">
    <property type="protein sequence ID" value="PJJ29795.1"/>
    <property type="molecule type" value="Genomic_DNA"/>
</dbReference>
<dbReference type="GO" id="GO:0045892">
    <property type="term" value="P:negative regulation of DNA-templated transcription"/>
    <property type="evidence" value="ECO:0007669"/>
    <property type="project" value="TreeGrafter"/>
</dbReference>
<proteinExistence type="predicted"/>
<dbReference type="PROSITE" id="PS50949">
    <property type="entry name" value="HTH_GNTR"/>
    <property type="match status" value="1"/>
</dbReference>
<dbReference type="AlphaFoldDB" id="A0A2M8Z8M5"/>
<protein>
    <submittedName>
        <fullName evidence="5">GntR family transcriptional regulator</fullName>
    </submittedName>
</protein>
<dbReference type="SMART" id="SM00345">
    <property type="entry name" value="HTH_GNTR"/>
    <property type="match status" value="1"/>
</dbReference>
<dbReference type="InterPro" id="IPR000524">
    <property type="entry name" value="Tscrpt_reg_HTH_GntR"/>
</dbReference>
<dbReference type="PRINTS" id="PR00035">
    <property type="entry name" value="HTHGNTR"/>
</dbReference>
<dbReference type="GO" id="GO:0003677">
    <property type="term" value="F:DNA binding"/>
    <property type="evidence" value="ECO:0007669"/>
    <property type="project" value="UniProtKB-KW"/>
</dbReference>
<dbReference type="InterPro" id="IPR028978">
    <property type="entry name" value="Chorismate_lyase_/UTRA_dom_sf"/>
</dbReference>
<dbReference type="SUPFAM" id="SSF64288">
    <property type="entry name" value="Chorismate lyase-like"/>
    <property type="match status" value="1"/>
</dbReference>
<keyword evidence="1" id="KW-0805">Transcription regulation</keyword>
<evidence type="ECO:0000259" key="4">
    <source>
        <dbReference type="PROSITE" id="PS50949"/>
    </source>
</evidence>
<dbReference type="InterPro" id="IPR011663">
    <property type="entry name" value="UTRA"/>
</dbReference>
<dbReference type="SUPFAM" id="SSF46785">
    <property type="entry name" value="Winged helix' DNA-binding domain"/>
    <property type="match status" value="1"/>
</dbReference>
<dbReference type="PANTHER" id="PTHR44846">
    <property type="entry name" value="MANNOSYL-D-GLYCERATE TRANSPORT/METABOLISM SYSTEM REPRESSOR MNGR-RELATED"/>
    <property type="match status" value="1"/>
</dbReference>
<gene>
    <name evidence="5" type="ORF">H171_3353</name>
</gene>
<keyword evidence="3" id="KW-0804">Transcription</keyword>
<dbReference type="SMART" id="SM00866">
    <property type="entry name" value="UTRA"/>
    <property type="match status" value="1"/>
</dbReference>
<accession>A0A2M8Z8M5</accession>
<sequence length="224" mass="25561">MGTPKYQKIKQDLMEEIKDASVNTPIASERELAGRYNASRMTVRNALNELVEEGVLYRDKNKGTFVADQRLMKKNTSAETLNKPMDDTYDYNVIYFSSCFSDEKVASCLEIGSEDRMIRIVRLNRKNGKPVSVEEIYLIQSLINDNDYNNLNKLLDLKGYIDEGSVTQKFLPIIVPVKYINLLHVKLNTPIILVESTIVSKSGSPVVYIREFNNPIEKIIEITT</sequence>
<dbReference type="Gene3D" id="1.10.10.10">
    <property type="entry name" value="Winged helix-like DNA-binding domain superfamily/Winged helix DNA-binding domain"/>
    <property type="match status" value="1"/>
</dbReference>
<evidence type="ECO:0000313" key="6">
    <source>
        <dbReference type="Proteomes" id="UP000231092"/>
    </source>
</evidence>
<comment type="caution">
    <text evidence="5">The sequence shown here is derived from an EMBL/GenBank/DDBJ whole genome shotgun (WGS) entry which is preliminary data.</text>
</comment>
<dbReference type="OrthoDB" id="457376at2"/>
<reference evidence="5 6" key="1">
    <citation type="submission" date="2017-11" db="EMBL/GenBank/DDBJ databases">
        <title>Understudied soil microbes with underappreciated capabilities: Untangling the Clostridium saccharolyticum group.</title>
        <authorList>
            <person name="Leschine S."/>
        </authorList>
    </citation>
    <scope>NUCLEOTIDE SEQUENCE [LARGE SCALE GENOMIC DNA]</scope>
    <source>
        <strain evidence="5 6">18A</strain>
    </source>
</reference>
<dbReference type="InterPro" id="IPR036388">
    <property type="entry name" value="WH-like_DNA-bd_sf"/>
</dbReference>
<keyword evidence="2" id="KW-0238">DNA-binding</keyword>
<evidence type="ECO:0000256" key="3">
    <source>
        <dbReference type="ARBA" id="ARBA00023163"/>
    </source>
</evidence>
<evidence type="ECO:0000256" key="2">
    <source>
        <dbReference type="ARBA" id="ARBA00023125"/>
    </source>
</evidence>